<keyword evidence="4" id="KW-1185">Reference proteome</keyword>
<dbReference type="SMART" id="SM00450">
    <property type="entry name" value="RHOD"/>
    <property type="match status" value="1"/>
</dbReference>
<dbReference type="CDD" id="cd07724">
    <property type="entry name" value="POD-like_MBL-fold"/>
    <property type="match status" value="1"/>
</dbReference>
<dbReference type="Gene3D" id="3.40.250.10">
    <property type="entry name" value="Rhodanese-like domain"/>
    <property type="match status" value="2"/>
</dbReference>
<dbReference type="GO" id="GO:0016787">
    <property type="term" value="F:hydrolase activity"/>
    <property type="evidence" value="ECO:0007669"/>
    <property type="project" value="UniProtKB-KW"/>
</dbReference>
<dbReference type="Proteomes" id="UP000272117">
    <property type="component" value="Unassembled WGS sequence"/>
</dbReference>
<dbReference type="InterPro" id="IPR051682">
    <property type="entry name" value="Mito_Persulfide_Diox"/>
</dbReference>
<accession>A0A3M9MDH7</accession>
<feature type="domain" description="Rhodanese" evidence="2">
    <location>
        <begin position="362"/>
        <end position="445"/>
    </location>
</feature>
<sequence length="447" mass="49809">MKIEQFEDKGLAHFSYIVMDDFEIAVIDPARDPRPYEEYAMIHDAKIKAIIETHPHADFVSSHLELSDTRQAHVYTSKYAKAKYPHHTFDEGQDLRVGNVTLKALNTPGHSPDSISVLLLDENGKDHAVFTGDTLFIGDVGRPDLRENVGNETAAREELARQLYRSTREKLMQLPVHVLVYPAHGAGSLCGKSLSDAKSSTIGEEKRTNPALQPMTEDEFVAYITTDQPFIPRYFGYDVHLNLKGAPKFLTSVKQVPILEPTHKLDQGCLIVDTRPQTQFKQGHVPYAINLQDGPKFETWLGSVINPDERFYLIGEDEEKLRELIGRAASIGYESLIEGALPVAPIGTQQTPQLDLAAFKANPGAYTIVDVRNQSETQEKPIFPSALQIPLPDLRERLDEIPADKPIVVHCASGYRSALAASIIAQVVEDVPIYDLGESIKDFTEEE</sequence>
<dbReference type="SUPFAM" id="SSF56281">
    <property type="entry name" value="Metallo-hydrolase/oxidoreductase"/>
    <property type="match status" value="1"/>
</dbReference>
<dbReference type="SUPFAM" id="SSF52821">
    <property type="entry name" value="Rhodanese/Cell cycle control phosphatase"/>
    <property type="match status" value="2"/>
</dbReference>
<keyword evidence="1" id="KW-0479">Metal-binding</keyword>
<organism evidence="3 4">
    <name type="scientific">Rufibacter latericius</name>
    <dbReference type="NCBI Taxonomy" id="2487040"/>
    <lineage>
        <taxon>Bacteria</taxon>
        <taxon>Pseudomonadati</taxon>
        <taxon>Bacteroidota</taxon>
        <taxon>Cytophagia</taxon>
        <taxon>Cytophagales</taxon>
        <taxon>Hymenobacteraceae</taxon>
        <taxon>Rufibacter</taxon>
    </lineage>
</organism>
<protein>
    <submittedName>
        <fullName evidence="3">MBL fold metallo-hydrolase</fullName>
    </submittedName>
</protein>
<feature type="domain" description="Rhodanese" evidence="2">
    <location>
        <begin position="265"/>
        <end position="345"/>
    </location>
</feature>
<dbReference type="SMART" id="SM00849">
    <property type="entry name" value="Lactamase_B"/>
    <property type="match status" value="1"/>
</dbReference>
<dbReference type="Gene3D" id="3.60.15.10">
    <property type="entry name" value="Ribonuclease Z/Hydroxyacylglutathione hydrolase-like"/>
    <property type="match status" value="1"/>
</dbReference>
<comment type="caution">
    <text evidence="3">The sequence shown here is derived from an EMBL/GenBank/DDBJ whole genome shotgun (WGS) entry which is preliminary data.</text>
</comment>
<reference evidence="3 4" key="1">
    <citation type="submission" date="2018-11" db="EMBL/GenBank/DDBJ databases">
        <title>Rufibacter latericius sp. nov., isolated from water in Baiyang Lake.</title>
        <authorList>
            <person name="Yang Y."/>
        </authorList>
    </citation>
    <scope>NUCLEOTIDE SEQUENCE [LARGE SCALE GENOMIC DNA]</scope>
    <source>
        <strain evidence="3 4">R-22-1c-1</strain>
    </source>
</reference>
<name>A0A3M9MDH7_9BACT</name>
<proteinExistence type="predicted"/>
<evidence type="ECO:0000256" key="1">
    <source>
        <dbReference type="ARBA" id="ARBA00022723"/>
    </source>
</evidence>
<dbReference type="Pfam" id="PF00753">
    <property type="entry name" value="Lactamase_B"/>
    <property type="match status" value="1"/>
</dbReference>
<dbReference type="GO" id="GO:0006749">
    <property type="term" value="P:glutathione metabolic process"/>
    <property type="evidence" value="ECO:0007669"/>
    <property type="project" value="InterPro"/>
</dbReference>
<dbReference type="GO" id="GO:0046872">
    <property type="term" value="F:metal ion binding"/>
    <property type="evidence" value="ECO:0007669"/>
    <property type="project" value="UniProtKB-KW"/>
</dbReference>
<dbReference type="PANTHER" id="PTHR43084:SF1">
    <property type="entry name" value="PERSULFIDE DIOXYGENASE ETHE1, MITOCHONDRIAL"/>
    <property type="match status" value="1"/>
</dbReference>
<gene>
    <name evidence="3" type="ORF">EFB08_19075</name>
</gene>
<dbReference type="PROSITE" id="PS50206">
    <property type="entry name" value="RHODANESE_3"/>
    <property type="match status" value="2"/>
</dbReference>
<dbReference type="FunFam" id="3.60.15.10:FF:000030">
    <property type="entry name" value="Metallo-beta-lactamase family protein"/>
    <property type="match status" value="1"/>
</dbReference>
<dbReference type="InterPro" id="IPR036873">
    <property type="entry name" value="Rhodanese-like_dom_sf"/>
</dbReference>
<dbReference type="RefSeq" id="WP_123128551.1">
    <property type="nucleotide sequence ID" value="NZ_RJJD01000015.1"/>
</dbReference>
<keyword evidence="3" id="KW-0378">Hydrolase</keyword>
<dbReference type="AlphaFoldDB" id="A0A3M9MDH7"/>
<dbReference type="InterPro" id="IPR001763">
    <property type="entry name" value="Rhodanese-like_dom"/>
</dbReference>
<evidence type="ECO:0000259" key="2">
    <source>
        <dbReference type="PROSITE" id="PS50206"/>
    </source>
</evidence>
<dbReference type="InterPro" id="IPR036866">
    <property type="entry name" value="RibonucZ/Hydroxyglut_hydro"/>
</dbReference>
<dbReference type="InterPro" id="IPR044528">
    <property type="entry name" value="POD-like_MBL-fold"/>
</dbReference>
<dbReference type="Pfam" id="PF00581">
    <property type="entry name" value="Rhodanese"/>
    <property type="match status" value="2"/>
</dbReference>
<dbReference type="EMBL" id="RJJD01000015">
    <property type="protein sequence ID" value="RNI23630.1"/>
    <property type="molecule type" value="Genomic_DNA"/>
</dbReference>
<evidence type="ECO:0000313" key="3">
    <source>
        <dbReference type="EMBL" id="RNI23630.1"/>
    </source>
</evidence>
<evidence type="ECO:0000313" key="4">
    <source>
        <dbReference type="Proteomes" id="UP000272117"/>
    </source>
</evidence>
<dbReference type="OrthoDB" id="9784009at2"/>
<dbReference type="InterPro" id="IPR001279">
    <property type="entry name" value="Metallo-B-lactamas"/>
</dbReference>
<dbReference type="GO" id="GO:0070813">
    <property type="term" value="P:hydrogen sulfide metabolic process"/>
    <property type="evidence" value="ECO:0007669"/>
    <property type="project" value="TreeGrafter"/>
</dbReference>
<dbReference type="GO" id="GO:0050313">
    <property type="term" value="F:sulfur dioxygenase activity"/>
    <property type="evidence" value="ECO:0007669"/>
    <property type="project" value="InterPro"/>
</dbReference>
<dbReference type="PANTHER" id="PTHR43084">
    <property type="entry name" value="PERSULFIDE DIOXYGENASE ETHE1"/>
    <property type="match status" value="1"/>
</dbReference>